<dbReference type="InterPro" id="IPR048969">
    <property type="entry name" value="FACT_SPT16_C"/>
</dbReference>
<proteinExistence type="inferred from homology"/>
<dbReference type="Gene3D" id="3.90.230.10">
    <property type="entry name" value="Creatinase/methionine aminopeptidase superfamily"/>
    <property type="match status" value="1"/>
</dbReference>
<feature type="domain" description="FACT complex subunit SPT16 N-terminal lobe" evidence="12">
    <location>
        <begin position="6"/>
        <end position="169"/>
    </location>
</feature>
<evidence type="ECO:0000256" key="5">
    <source>
        <dbReference type="ARBA" id="ARBA00023015"/>
    </source>
</evidence>
<feature type="region of interest" description="Disordered" evidence="11">
    <location>
        <begin position="449"/>
        <end position="497"/>
    </location>
</feature>
<keyword evidence="6" id="KW-0175">Coiled coil</keyword>
<keyword evidence="4 10" id="KW-0227">DNA damage</keyword>
<evidence type="ECO:0000256" key="3">
    <source>
        <dbReference type="ARBA" id="ARBA00022705"/>
    </source>
</evidence>
<dbReference type="SMART" id="SM01287">
    <property type="entry name" value="Rtt106"/>
    <property type="match status" value="1"/>
</dbReference>
<dbReference type="PANTHER" id="PTHR13980">
    <property type="entry name" value="CDC68 RELATED"/>
    <property type="match status" value="1"/>
</dbReference>
<evidence type="ECO:0000259" key="13">
    <source>
        <dbReference type="SMART" id="SM01286"/>
    </source>
</evidence>
<evidence type="ECO:0000259" key="14">
    <source>
        <dbReference type="SMART" id="SM01287"/>
    </source>
</evidence>
<dbReference type="Proteomes" id="UP000002866">
    <property type="component" value="Chromosome 9"/>
</dbReference>
<dbReference type="Pfam" id="PF08644">
    <property type="entry name" value="SPT16"/>
    <property type="match status" value="1"/>
</dbReference>
<feature type="compositionally biased region" description="Acidic residues" evidence="11">
    <location>
        <begin position="1005"/>
        <end position="1014"/>
    </location>
</feature>
<evidence type="ECO:0000313" key="15">
    <source>
        <dbReference type="EMBL" id="CCH62981.1"/>
    </source>
</evidence>
<evidence type="ECO:0000256" key="8">
    <source>
        <dbReference type="ARBA" id="ARBA00023204"/>
    </source>
</evidence>
<name>I2H9C9_HENB6</name>
<sequence>MDSLNINFDVLKERLVLLHSQYPAFENNPNALLFVLGSANAENPYQKTTILHTWLMGYEFPATLIAILPDKAIIITSAAKATHLEKSIGMFDKDTDKFSLEIWKRNSKEPDHNKKLFTDLLSLINDAGKTIGLPIKDSYQGKFINEWEPLWEEAKKTNEFNVVDCALGLSKVWEVKDKNERAFLNAASKGSDKFMNLLSDEVVRAVDEELKITNAKLSDKIETKIDDTKFLKKLGNDISSVMPPNHKFNIDLVDWTYSPILQSGTKFDLRVSAVSNNEQLHGKGCILASCGIRYNNYCSNVTRTFLIDPSEEMVKNYDFLLDLQNEVISNKLKVGLTPKEVYNSVVEFIQKVKPELAPHFTKNIGSLIGLEFRDSNFILNAKNDYRKIQAGDCFNISLGFSNIKDSSTGENYSLQLADTVQLPESDSSEPEILTVCTKSRAQISFYFNNEEEPAESKPKKAPKVKPEANSKILKSKLRGDARNNAEENQKEQIRKENQRKLHEKLQKEGLLRFSAADSSDANATPHQYFKKYESYVRESQIPTIVKDARLHVDWKSQTIILPIYGRPVPFHINSYKNGSKNEEGEYTYLRLNFHAPGSGGISKKIEELPYEEGTDYQFVRSITLRSKDGDRFSDTFKQIQDLKKDSTKREQERKVLADVVQQGKLIENRTGRTKRLDQIFVRPSPDTKRVPSTVFIHENGIRYQSPLRTDSRIDILFSNIKNIFFQSCKGELIVIIHIHLKNPILMGKKKIQDIQFYREASDMAVDETGTGRRGQNKFRRYGDEDELEQEQEERRKRAALDKEFKYFADAIADASKGLLTVESTFRDLGFQGVPNRSAVFCMPTTDCLVQLVEPPFMVVNLEEIEICVLERVQFGLKNFDIVFVYKDFKKPVTHINTVPIESLDFLKQWLTDMDLPYTVSSINLNWTTIMKSLQEDPHQFFLDGGWSFLATGSDDEASDEEEEEISEYEASDDDPTDESAYSDEDDISEEQYSDEGSEDFSGSGSEDEGEDWDELEKKAAKADRGASFKD</sequence>
<evidence type="ECO:0000256" key="7">
    <source>
        <dbReference type="ARBA" id="ARBA00023163"/>
    </source>
</evidence>
<dbReference type="InterPro" id="IPR013719">
    <property type="entry name" value="RTT106/SPT16-like_middle_dom"/>
</dbReference>
<dbReference type="FunFam" id="2.30.29.30:FF:000017">
    <property type="entry name" value="FACT complex subunit SPT16"/>
    <property type="match status" value="1"/>
</dbReference>
<organism evidence="15 16">
    <name type="scientific">Henningerozyma blattae (strain ATCC 34711 / CBS 6284 / DSM 70876 / NBRC 10599 / NRRL Y-10934 / UCD 77-7)</name>
    <name type="common">Yeast</name>
    <name type="synonym">Tetrapisispora blattae</name>
    <dbReference type="NCBI Taxonomy" id="1071380"/>
    <lineage>
        <taxon>Eukaryota</taxon>
        <taxon>Fungi</taxon>
        <taxon>Dikarya</taxon>
        <taxon>Ascomycota</taxon>
        <taxon>Saccharomycotina</taxon>
        <taxon>Saccharomycetes</taxon>
        <taxon>Saccharomycetales</taxon>
        <taxon>Saccharomycetaceae</taxon>
        <taxon>Henningerozyma</taxon>
    </lineage>
</organism>
<comment type="subcellular location">
    <subcellularLocation>
        <location evidence="10">Nucleus</location>
    </subcellularLocation>
    <subcellularLocation>
        <location evidence="10">Chromosome</location>
    </subcellularLocation>
</comment>
<evidence type="ECO:0000256" key="10">
    <source>
        <dbReference type="RuleBase" id="RU367052"/>
    </source>
</evidence>
<dbReference type="GO" id="GO:0031491">
    <property type="term" value="F:nucleosome binding"/>
    <property type="evidence" value="ECO:0007669"/>
    <property type="project" value="EnsemblFungi"/>
</dbReference>
<gene>
    <name evidence="15" type="primary">TBLA0I03260</name>
    <name evidence="15" type="ORF">TBLA_0I03260</name>
</gene>
<keyword evidence="5 10" id="KW-0805">Transcription regulation</keyword>
<dbReference type="FunFam" id="3.90.230.10:FF:000005">
    <property type="entry name" value="FACT complex subunit spt16"/>
    <property type="match status" value="1"/>
</dbReference>
<dbReference type="InterPro" id="IPR056595">
    <property type="entry name" value="Fact-SPT16_PH"/>
</dbReference>
<dbReference type="OMA" id="YHINTIP"/>
<dbReference type="FunFam" id="2.30.29.210:FF:000001">
    <property type="entry name" value="FACT complex subunit spt16"/>
    <property type="match status" value="1"/>
</dbReference>
<dbReference type="GO" id="GO:0006281">
    <property type="term" value="P:DNA repair"/>
    <property type="evidence" value="ECO:0007669"/>
    <property type="project" value="UniProtKB-UniRule"/>
</dbReference>
<feature type="compositionally biased region" description="Acidic residues" evidence="11">
    <location>
        <begin position="953"/>
        <end position="998"/>
    </location>
</feature>
<dbReference type="GO" id="GO:0140713">
    <property type="term" value="F:histone chaperone activity"/>
    <property type="evidence" value="ECO:0007669"/>
    <property type="project" value="EnsemblFungi"/>
</dbReference>
<feature type="domain" description="FACT complex subunit SPT16 middle" evidence="13">
    <location>
        <begin position="550"/>
        <end position="703"/>
    </location>
</feature>
<dbReference type="STRING" id="1071380.I2H9C9"/>
<dbReference type="AlphaFoldDB" id="I2H9C9"/>
<dbReference type="eggNOG" id="KOG1189">
    <property type="taxonomic scope" value="Eukaryota"/>
</dbReference>
<dbReference type="GO" id="GO:0006334">
    <property type="term" value="P:nucleosome assembly"/>
    <property type="evidence" value="ECO:0007669"/>
    <property type="project" value="EnsemblFungi"/>
</dbReference>
<evidence type="ECO:0000313" key="16">
    <source>
        <dbReference type="Proteomes" id="UP000002866"/>
    </source>
</evidence>
<evidence type="ECO:0000256" key="4">
    <source>
        <dbReference type="ARBA" id="ARBA00022763"/>
    </source>
</evidence>
<dbReference type="SMART" id="SM01286">
    <property type="entry name" value="SPT16"/>
    <property type="match status" value="1"/>
</dbReference>
<dbReference type="EMBL" id="HE806324">
    <property type="protein sequence ID" value="CCH62981.1"/>
    <property type="molecule type" value="Genomic_DNA"/>
</dbReference>
<feature type="domain" description="Histone chaperone RTT106/FACT complex subunit SPT16-like middle" evidence="14">
    <location>
        <begin position="830"/>
        <end position="920"/>
    </location>
</feature>
<protein>
    <recommendedName>
        <fullName evidence="10">FACT complex subunit</fullName>
    </recommendedName>
</protein>
<dbReference type="Gene3D" id="2.30.29.150">
    <property type="match status" value="1"/>
</dbReference>
<dbReference type="GO" id="GO:0042393">
    <property type="term" value="F:histone binding"/>
    <property type="evidence" value="ECO:0007669"/>
    <property type="project" value="EnsemblFungi"/>
</dbReference>
<dbReference type="Gene3D" id="3.40.350.10">
    <property type="entry name" value="Creatinase/prolidase N-terminal domain"/>
    <property type="match status" value="1"/>
</dbReference>
<feature type="compositionally biased region" description="Basic and acidic residues" evidence="11">
    <location>
        <begin position="1015"/>
        <end position="1030"/>
    </location>
</feature>
<feature type="compositionally biased region" description="Basic and acidic residues" evidence="11">
    <location>
        <begin position="477"/>
        <end position="497"/>
    </location>
</feature>
<dbReference type="FunFam" id="2.30.29.150:FF:000002">
    <property type="entry name" value="FACT complex subunit SPT16"/>
    <property type="match status" value="1"/>
</dbReference>
<dbReference type="InterPro" id="IPR000994">
    <property type="entry name" value="Pept_M24"/>
</dbReference>
<keyword evidence="9 10" id="KW-0539">Nucleus</keyword>
<keyword evidence="16" id="KW-1185">Reference proteome</keyword>
<accession>I2H9C9</accession>
<dbReference type="SMART" id="SM01285">
    <property type="entry name" value="FACT-Spt16_Nlob"/>
    <property type="match status" value="1"/>
</dbReference>
<dbReference type="GO" id="GO:0045899">
    <property type="term" value="P:positive regulation of RNA polymerase II transcription preinitiation complex assembly"/>
    <property type="evidence" value="ECO:0007669"/>
    <property type="project" value="EnsemblFungi"/>
</dbReference>
<evidence type="ECO:0000256" key="2">
    <source>
        <dbReference type="ARBA" id="ARBA00022454"/>
    </source>
</evidence>
<dbReference type="GeneID" id="14498158"/>
<dbReference type="GO" id="GO:0006368">
    <property type="term" value="P:transcription elongation by RNA polymerase II"/>
    <property type="evidence" value="ECO:0007669"/>
    <property type="project" value="TreeGrafter"/>
</dbReference>
<keyword evidence="3 10" id="KW-0235">DNA replication</keyword>
<comment type="similarity">
    <text evidence="1 10">Belongs to the peptidase M24 family. SPT16 subfamily.</text>
</comment>
<evidence type="ECO:0000256" key="1">
    <source>
        <dbReference type="ARBA" id="ARBA00010779"/>
    </source>
</evidence>
<dbReference type="OrthoDB" id="10251642at2759"/>
<dbReference type="FunFam" id="3.40.350.10:FF:000006">
    <property type="entry name" value="FACT complex subunit SPT16"/>
    <property type="match status" value="1"/>
</dbReference>
<comment type="function">
    <text evidence="10">Component of the FACT complex, a general chromatin factor that acts to reorganize nucleosomes. The FACT complex is involved in multiple processes that require DNA as a template such as mRNA elongation, DNA replication and DNA repair. During transcription elongation the FACT complex acts as a histone chaperone that both destabilizes and restores nucleosomal structure. It facilitates the passage of RNA polymerase II and transcription by promoting the dissociation of one histone H2A-H2B dimer from the nucleosome, then subsequently promotes the reestablishment of the nucleosome following the passage of RNA polymerase II.</text>
</comment>
<dbReference type="GO" id="GO:0006261">
    <property type="term" value="P:DNA-templated DNA replication"/>
    <property type="evidence" value="ECO:0007669"/>
    <property type="project" value="EnsemblFungi"/>
</dbReference>
<dbReference type="InterPro" id="IPR036005">
    <property type="entry name" value="Creatinase/aminopeptidase-like"/>
</dbReference>
<evidence type="ECO:0000259" key="12">
    <source>
        <dbReference type="SMART" id="SM01285"/>
    </source>
</evidence>
<dbReference type="KEGG" id="tbl:TBLA_0I03260"/>
<dbReference type="Pfam" id="PF14826">
    <property type="entry name" value="FACT-Spt16_Nlob"/>
    <property type="match status" value="1"/>
</dbReference>
<evidence type="ECO:0000256" key="6">
    <source>
        <dbReference type="ARBA" id="ARBA00023054"/>
    </source>
</evidence>
<dbReference type="InParanoid" id="I2H9C9"/>
<dbReference type="Pfam" id="PF00557">
    <property type="entry name" value="Peptidase_M24"/>
    <property type="match status" value="1"/>
</dbReference>
<dbReference type="RefSeq" id="XP_004182500.1">
    <property type="nucleotide sequence ID" value="XM_004182452.1"/>
</dbReference>
<dbReference type="InterPro" id="IPR029148">
    <property type="entry name" value="FACT-SPT16_Nlobe"/>
</dbReference>
<dbReference type="PANTHER" id="PTHR13980:SF15">
    <property type="entry name" value="FACT COMPLEX SUBUNIT SPT16"/>
    <property type="match status" value="1"/>
</dbReference>
<dbReference type="GO" id="GO:0007063">
    <property type="term" value="P:regulation of sister chromatid cohesion"/>
    <property type="evidence" value="ECO:0007669"/>
    <property type="project" value="EnsemblFungi"/>
</dbReference>
<dbReference type="Gene3D" id="2.30.29.210">
    <property type="entry name" value="FACT complex subunit Spt16p/Cdc68p"/>
    <property type="match status" value="1"/>
</dbReference>
<comment type="subunit">
    <text evidence="10">Component of the FACT complex.</text>
</comment>
<dbReference type="GO" id="GO:0140719">
    <property type="term" value="P:constitutive heterochromatin formation"/>
    <property type="evidence" value="ECO:0007669"/>
    <property type="project" value="EnsemblFungi"/>
</dbReference>
<dbReference type="Pfam" id="PF24824">
    <property type="entry name" value="PH_SPT16"/>
    <property type="match status" value="1"/>
</dbReference>
<keyword evidence="8 10" id="KW-0234">DNA repair</keyword>
<dbReference type="GO" id="GO:0035101">
    <property type="term" value="C:FACT complex"/>
    <property type="evidence" value="ECO:0007669"/>
    <property type="project" value="UniProtKB-UniRule"/>
</dbReference>
<dbReference type="Gene3D" id="2.30.29.30">
    <property type="entry name" value="Pleckstrin-homology domain (PH domain)/Phosphotyrosine-binding domain (PTB)"/>
    <property type="match status" value="1"/>
</dbReference>
<dbReference type="Pfam" id="PF08512">
    <property type="entry name" value="Rttp106-like_middle"/>
    <property type="match status" value="1"/>
</dbReference>
<dbReference type="InterPro" id="IPR013953">
    <property type="entry name" value="FACT_SPT16_M"/>
</dbReference>
<dbReference type="Pfam" id="PF21091">
    <property type="entry name" value="SPT16_C"/>
    <property type="match status" value="1"/>
</dbReference>
<dbReference type="InterPro" id="IPR029149">
    <property type="entry name" value="Creatin/AminoP/Spt16_N"/>
</dbReference>
<dbReference type="InterPro" id="IPR011993">
    <property type="entry name" value="PH-like_dom_sf"/>
</dbReference>
<keyword evidence="2 10" id="KW-0158">Chromosome</keyword>
<dbReference type="FunCoup" id="I2H9C9">
    <property type="interactions" value="1515"/>
</dbReference>
<reference evidence="15 16" key="1">
    <citation type="journal article" date="2011" name="Proc. Natl. Acad. Sci. U.S.A.">
        <title>Evolutionary erosion of yeast sex chromosomes by mating-type switching accidents.</title>
        <authorList>
            <person name="Gordon J.L."/>
            <person name="Armisen D."/>
            <person name="Proux-Wera E."/>
            <person name="Oheigeartaigh S.S."/>
            <person name="Byrne K.P."/>
            <person name="Wolfe K.H."/>
        </authorList>
    </citation>
    <scope>NUCLEOTIDE SEQUENCE [LARGE SCALE GENOMIC DNA]</scope>
    <source>
        <strain evidence="16">ATCC 34711 / CBS 6284 / DSM 70876 / NBRC 10599 / NRRL Y-10934 / UCD 77-7</strain>
    </source>
</reference>
<feature type="compositionally biased region" description="Basic and acidic residues" evidence="11">
    <location>
        <begin position="454"/>
        <end position="468"/>
    </location>
</feature>
<feature type="region of interest" description="Disordered" evidence="11">
    <location>
        <begin position="767"/>
        <end position="794"/>
    </location>
</feature>
<evidence type="ECO:0000256" key="11">
    <source>
        <dbReference type="SAM" id="MobiDB-lite"/>
    </source>
</evidence>
<dbReference type="HOGENOM" id="CLU_004627_1_0_1"/>
<dbReference type="InterPro" id="IPR040258">
    <property type="entry name" value="Spt16"/>
</dbReference>
<dbReference type="SUPFAM" id="SSF55920">
    <property type="entry name" value="Creatinase/aminopeptidase"/>
    <property type="match status" value="1"/>
</dbReference>
<evidence type="ECO:0000256" key="9">
    <source>
        <dbReference type="ARBA" id="ARBA00023242"/>
    </source>
</evidence>
<feature type="region of interest" description="Disordered" evidence="11">
    <location>
        <begin position="952"/>
        <end position="1030"/>
    </location>
</feature>
<keyword evidence="7 10" id="KW-0804">Transcription</keyword>